<keyword evidence="4" id="KW-0547">Nucleotide-binding</keyword>
<evidence type="ECO:0000313" key="11">
    <source>
        <dbReference type="RefSeq" id="XP_015866536.1"/>
    </source>
</evidence>
<comment type="catalytic activity">
    <reaction evidence="7">
        <text>L-threonyl-[protein] + ATP = O-phospho-L-threonyl-[protein] + ADP + H(+)</text>
        <dbReference type="Rhea" id="RHEA:46608"/>
        <dbReference type="Rhea" id="RHEA-COMP:11060"/>
        <dbReference type="Rhea" id="RHEA-COMP:11605"/>
        <dbReference type="ChEBI" id="CHEBI:15378"/>
        <dbReference type="ChEBI" id="CHEBI:30013"/>
        <dbReference type="ChEBI" id="CHEBI:30616"/>
        <dbReference type="ChEBI" id="CHEBI:61977"/>
        <dbReference type="ChEBI" id="CHEBI:456216"/>
        <dbReference type="EC" id="2.7.11.1"/>
    </reaction>
</comment>
<dbReference type="GO" id="GO:0004674">
    <property type="term" value="F:protein serine/threonine kinase activity"/>
    <property type="evidence" value="ECO:0007669"/>
    <property type="project" value="UniProtKB-KW"/>
</dbReference>
<dbReference type="InterPro" id="IPR051420">
    <property type="entry name" value="Ser_Thr_Kinases_DiverseReg"/>
</dbReference>
<dbReference type="AlphaFoldDB" id="A0A6P3YX27"/>
<keyword evidence="10" id="KW-1185">Reference proteome</keyword>
<dbReference type="PANTHER" id="PTHR48005">
    <property type="entry name" value="LEUCINE RICH REPEAT KINASE 2"/>
    <property type="match status" value="1"/>
</dbReference>
<gene>
    <name evidence="11" type="primary">LOC107404104</name>
</gene>
<dbReference type="InterPro" id="IPR011009">
    <property type="entry name" value="Kinase-like_dom_sf"/>
</dbReference>
<proteinExistence type="predicted"/>
<comment type="catalytic activity">
    <reaction evidence="8">
        <text>L-seryl-[protein] + ATP = O-phospho-L-seryl-[protein] + ADP + H(+)</text>
        <dbReference type="Rhea" id="RHEA:17989"/>
        <dbReference type="Rhea" id="RHEA-COMP:9863"/>
        <dbReference type="Rhea" id="RHEA-COMP:11604"/>
        <dbReference type="ChEBI" id="CHEBI:15378"/>
        <dbReference type="ChEBI" id="CHEBI:29999"/>
        <dbReference type="ChEBI" id="CHEBI:30616"/>
        <dbReference type="ChEBI" id="CHEBI:83421"/>
        <dbReference type="ChEBI" id="CHEBI:456216"/>
        <dbReference type="EC" id="2.7.11.1"/>
    </reaction>
</comment>
<dbReference type="Pfam" id="PF00069">
    <property type="entry name" value="Pkinase"/>
    <property type="match status" value="1"/>
</dbReference>
<evidence type="ECO:0000256" key="5">
    <source>
        <dbReference type="ARBA" id="ARBA00022777"/>
    </source>
</evidence>
<evidence type="ECO:0000256" key="3">
    <source>
        <dbReference type="ARBA" id="ARBA00022679"/>
    </source>
</evidence>
<keyword evidence="2" id="KW-0723">Serine/threonine-protein kinase</keyword>
<evidence type="ECO:0000256" key="1">
    <source>
        <dbReference type="ARBA" id="ARBA00012513"/>
    </source>
</evidence>
<dbReference type="InParanoid" id="A0A6P3YX27"/>
<feature type="domain" description="Protein kinase" evidence="9">
    <location>
        <begin position="1"/>
        <end position="134"/>
    </location>
</feature>
<keyword evidence="5" id="KW-0418">Kinase</keyword>
<evidence type="ECO:0000256" key="8">
    <source>
        <dbReference type="ARBA" id="ARBA00048679"/>
    </source>
</evidence>
<sequence>MEQGSLANILSDKVKATELGWRKRVNIVKGLADALSCMHHECSHAMVHRDISSNNVLLDPEYEAHLADFGTARILVPESSSNWNSFACTFGYSASAWTWKGYTSFKNFIDFVRKDLQFVIDNLSTEVPSTVGVN</sequence>
<dbReference type="Gene3D" id="1.10.510.10">
    <property type="entry name" value="Transferase(Phosphotransferase) domain 1"/>
    <property type="match status" value="1"/>
</dbReference>
<dbReference type="SUPFAM" id="SSF56112">
    <property type="entry name" value="Protein kinase-like (PK-like)"/>
    <property type="match status" value="1"/>
</dbReference>
<dbReference type="RefSeq" id="XP_015866536.1">
    <property type="nucleotide sequence ID" value="XM_016011050.3"/>
</dbReference>
<dbReference type="GO" id="GO:0005524">
    <property type="term" value="F:ATP binding"/>
    <property type="evidence" value="ECO:0007669"/>
    <property type="project" value="UniProtKB-KW"/>
</dbReference>
<reference evidence="11" key="1">
    <citation type="submission" date="2025-08" db="UniProtKB">
        <authorList>
            <consortium name="RefSeq"/>
        </authorList>
    </citation>
    <scope>IDENTIFICATION</scope>
    <source>
        <tissue evidence="11">Seedling</tissue>
    </source>
</reference>
<protein>
    <recommendedName>
        <fullName evidence="1">non-specific serine/threonine protein kinase</fullName>
        <ecNumber evidence="1">2.7.11.1</ecNumber>
    </recommendedName>
</protein>
<dbReference type="KEGG" id="zju:107404104"/>
<keyword evidence="3" id="KW-0808">Transferase</keyword>
<dbReference type="PROSITE" id="PS00109">
    <property type="entry name" value="PROTEIN_KINASE_TYR"/>
    <property type="match status" value="1"/>
</dbReference>
<dbReference type="InterPro" id="IPR008266">
    <property type="entry name" value="Tyr_kinase_AS"/>
</dbReference>
<organism evidence="10 11">
    <name type="scientific">Ziziphus jujuba</name>
    <name type="common">Chinese jujube</name>
    <name type="synonym">Ziziphus sativa</name>
    <dbReference type="NCBI Taxonomy" id="326968"/>
    <lineage>
        <taxon>Eukaryota</taxon>
        <taxon>Viridiplantae</taxon>
        <taxon>Streptophyta</taxon>
        <taxon>Embryophyta</taxon>
        <taxon>Tracheophyta</taxon>
        <taxon>Spermatophyta</taxon>
        <taxon>Magnoliopsida</taxon>
        <taxon>eudicotyledons</taxon>
        <taxon>Gunneridae</taxon>
        <taxon>Pentapetalae</taxon>
        <taxon>rosids</taxon>
        <taxon>fabids</taxon>
        <taxon>Rosales</taxon>
        <taxon>Rhamnaceae</taxon>
        <taxon>Paliureae</taxon>
        <taxon>Ziziphus</taxon>
    </lineage>
</organism>
<evidence type="ECO:0000256" key="6">
    <source>
        <dbReference type="ARBA" id="ARBA00022840"/>
    </source>
</evidence>
<dbReference type="PANTHER" id="PTHR48005:SF70">
    <property type="entry name" value="MDIS1-INTERACTING RECEPTOR LIKE KINASE 2-LIKE"/>
    <property type="match status" value="1"/>
</dbReference>
<evidence type="ECO:0000313" key="10">
    <source>
        <dbReference type="Proteomes" id="UP001652623"/>
    </source>
</evidence>
<keyword evidence="6" id="KW-0067">ATP-binding</keyword>
<dbReference type="InterPro" id="IPR000719">
    <property type="entry name" value="Prot_kinase_dom"/>
</dbReference>
<dbReference type="EC" id="2.7.11.1" evidence="1"/>
<evidence type="ECO:0000256" key="2">
    <source>
        <dbReference type="ARBA" id="ARBA00022527"/>
    </source>
</evidence>
<name>A0A6P3YX27_ZIZJJ</name>
<evidence type="ECO:0000256" key="7">
    <source>
        <dbReference type="ARBA" id="ARBA00047899"/>
    </source>
</evidence>
<evidence type="ECO:0000259" key="9">
    <source>
        <dbReference type="PROSITE" id="PS50011"/>
    </source>
</evidence>
<dbReference type="Proteomes" id="UP001652623">
    <property type="component" value="Chromosome 3"/>
</dbReference>
<dbReference type="PROSITE" id="PS50011">
    <property type="entry name" value="PROTEIN_KINASE_DOM"/>
    <property type="match status" value="1"/>
</dbReference>
<accession>A0A6P3YX27</accession>
<evidence type="ECO:0000256" key="4">
    <source>
        <dbReference type="ARBA" id="ARBA00022741"/>
    </source>
</evidence>
<dbReference type="GeneID" id="107404104"/>